<dbReference type="RefSeq" id="WP_251223530.1">
    <property type="nucleotide sequence ID" value="NZ_JAMBOL010000009.1"/>
</dbReference>
<feature type="transmembrane region" description="Helical" evidence="11">
    <location>
        <begin position="12"/>
        <end position="31"/>
    </location>
</feature>
<dbReference type="GO" id="GO:0006935">
    <property type="term" value="P:chemotaxis"/>
    <property type="evidence" value="ECO:0007669"/>
    <property type="project" value="UniProtKB-KW"/>
</dbReference>
<keyword evidence="7 11" id="KW-0472">Membrane</keyword>
<feature type="domain" description="HAMP" evidence="13">
    <location>
        <begin position="235"/>
        <end position="288"/>
    </location>
</feature>
<evidence type="ECO:0000256" key="3">
    <source>
        <dbReference type="ARBA" id="ARBA00022481"/>
    </source>
</evidence>
<dbReference type="Pfam" id="PF00015">
    <property type="entry name" value="MCPsignal"/>
    <property type="match status" value="1"/>
</dbReference>
<feature type="domain" description="Methyl-accepting transducer" evidence="12">
    <location>
        <begin position="307"/>
        <end position="550"/>
    </location>
</feature>
<organism evidence="14 15">
    <name type="scientific">Halalkalibacter oceani</name>
    <dbReference type="NCBI Taxonomy" id="1653776"/>
    <lineage>
        <taxon>Bacteria</taxon>
        <taxon>Bacillati</taxon>
        <taxon>Bacillota</taxon>
        <taxon>Bacilli</taxon>
        <taxon>Bacillales</taxon>
        <taxon>Bacillaceae</taxon>
        <taxon>Halalkalibacter</taxon>
    </lineage>
</organism>
<dbReference type="InterPro" id="IPR033479">
    <property type="entry name" value="dCache_1"/>
</dbReference>
<protein>
    <submittedName>
        <fullName evidence="14">Methyl-accepting chemotaxis protein</fullName>
    </submittedName>
</protein>
<comment type="similarity">
    <text evidence="9">Belongs to the methyl-accepting chemotaxis (MCP) protein family.</text>
</comment>
<evidence type="ECO:0000313" key="14">
    <source>
        <dbReference type="EMBL" id="MCM3714766.1"/>
    </source>
</evidence>
<evidence type="ECO:0000256" key="8">
    <source>
        <dbReference type="ARBA" id="ARBA00023224"/>
    </source>
</evidence>
<dbReference type="Proteomes" id="UP001139179">
    <property type="component" value="Unassembled WGS sequence"/>
</dbReference>
<dbReference type="PROSITE" id="PS50111">
    <property type="entry name" value="CHEMOTAXIS_TRANSDUC_2"/>
    <property type="match status" value="1"/>
</dbReference>
<evidence type="ECO:0000256" key="4">
    <source>
        <dbReference type="ARBA" id="ARBA00022500"/>
    </source>
</evidence>
<dbReference type="AlphaFoldDB" id="A0A9X2DQD7"/>
<feature type="transmembrane region" description="Helical" evidence="11">
    <location>
        <begin position="211"/>
        <end position="234"/>
    </location>
</feature>
<dbReference type="CDD" id="cd06225">
    <property type="entry name" value="HAMP"/>
    <property type="match status" value="1"/>
</dbReference>
<keyword evidence="15" id="KW-1185">Reference proteome</keyword>
<keyword evidence="4" id="KW-0145">Chemotaxis</keyword>
<keyword evidence="2" id="KW-1003">Cell membrane</keyword>
<evidence type="ECO:0000313" key="15">
    <source>
        <dbReference type="Proteomes" id="UP001139179"/>
    </source>
</evidence>
<comment type="subcellular location">
    <subcellularLocation>
        <location evidence="1">Cell membrane</location>
        <topology evidence="1">Multi-pass membrane protein</topology>
    </subcellularLocation>
</comment>
<evidence type="ECO:0000259" key="12">
    <source>
        <dbReference type="PROSITE" id="PS50111"/>
    </source>
</evidence>
<keyword evidence="8 10" id="KW-0807">Transducer</keyword>
<keyword evidence="5 11" id="KW-0812">Transmembrane</keyword>
<keyword evidence="3" id="KW-0488">Methylation</keyword>
<dbReference type="SMART" id="SM00304">
    <property type="entry name" value="HAMP"/>
    <property type="match status" value="2"/>
</dbReference>
<dbReference type="SMART" id="SM00283">
    <property type="entry name" value="MA"/>
    <property type="match status" value="1"/>
</dbReference>
<gene>
    <name evidence="14" type="ORF">M3202_11820</name>
</gene>
<evidence type="ECO:0000256" key="10">
    <source>
        <dbReference type="PROSITE-ProRule" id="PRU00284"/>
    </source>
</evidence>
<dbReference type="Gene3D" id="3.30.450.20">
    <property type="entry name" value="PAS domain"/>
    <property type="match status" value="1"/>
</dbReference>
<dbReference type="InterPro" id="IPR029151">
    <property type="entry name" value="Sensor-like_sf"/>
</dbReference>
<dbReference type="PANTHER" id="PTHR32089">
    <property type="entry name" value="METHYL-ACCEPTING CHEMOTAXIS PROTEIN MCPB"/>
    <property type="match status" value="1"/>
</dbReference>
<evidence type="ECO:0000259" key="13">
    <source>
        <dbReference type="PROSITE" id="PS50885"/>
    </source>
</evidence>
<evidence type="ECO:0000256" key="2">
    <source>
        <dbReference type="ARBA" id="ARBA00022475"/>
    </source>
</evidence>
<evidence type="ECO:0000256" key="5">
    <source>
        <dbReference type="ARBA" id="ARBA00022692"/>
    </source>
</evidence>
<evidence type="ECO:0000256" key="1">
    <source>
        <dbReference type="ARBA" id="ARBA00004651"/>
    </source>
</evidence>
<reference evidence="14" key="1">
    <citation type="submission" date="2022-05" db="EMBL/GenBank/DDBJ databases">
        <title>Comparative Genomics of Spacecraft Associated Microbes.</title>
        <authorList>
            <person name="Tran M.T."/>
            <person name="Wright A."/>
            <person name="Seuylemezian A."/>
            <person name="Eisen J."/>
            <person name="Coil D."/>
        </authorList>
    </citation>
    <scope>NUCLEOTIDE SEQUENCE</scope>
    <source>
        <strain evidence="14">214.1.1</strain>
    </source>
</reference>
<dbReference type="InterPro" id="IPR004089">
    <property type="entry name" value="MCPsignal_dom"/>
</dbReference>
<comment type="caution">
    <text evidence="14">The sequence shown here is derived from an EMBL/GenBank/DDBJ whole genome shotgun (WGS) entry which is preliminary data.</text>
</comment>
<dbReference type="GO" id="GO:0007165">
    <property type="term" value="P:signal transduction"/>
    <property type="evidence" value="ECO:0007669"/>
    <property type="project" value="UniProtKB-KW"/>
</dbReference>
<name>A0A9X2DQD7_9BACI</name>
<dbReference type="PROSITE" id="PS50885">
    <property type="entry name" value="HAMP"/>
    <property type="match status" value="1"/>
</dbReference>
<dbReference type="SUPFAM" id="SSF58104">
    <property type="entry name" value="Methyl-accepting chemotaxis protein (MCP) signaling domain"/>
    <property type="match status" value="1"/>
</dbReference>
<dbReference type="GO" id="GO:0005886">
    <property type="term" value="C:plasma membrane"/>
    <property type="evidence" value="ECO:0007669"/>
    <property type="project" value="UniProtKB-SubCell"/>
</dbReference>
<evidence type="ECO:0000256" key="9">
    <source>
        <dbReference type="ARBA" id="ARBA00029447"/>
    </source>
</evidence>
<dbReference type="Pfam" id="PF02743">
    <property type="entry name" value="dCache_1"/>
    <property type="match status" value="1"/>
</dbReference>
<sequence>MIKGKSIKFKLNFFMIVLLVIPLVFVALFLYQKTAILEKAIIQKEDLESMSSTIEAIFLDYEEELKRIAELPEVQYEAVEASGAANYQNMPAANEPALTAFYEEYLQELSQGDDYLINLYIGTNTGALYLDHIPPAEVDLTSYDPRTTAWYTQAEAARGEVIWTEPYFDTATGKSTITLAMTVESEQGTVIGVVGMDFEMSKLATELCHEILGATMLTAVVSVILGLVCVLLFVKGLVKNVQIMNEEMNRVAEGDLSTEPIVLKTKDEFNGLAQSVNAMKDSLHHIVREMADASRHVTEQSQELTGAANEVKEGSEQIAATMQQLSSGTETQANRAADLAEFMERFTSEIEHAYQNGEEVARVSKGMLAVTEEGSQLMTASVTQMNNINQIVHDAVEKVRGLDQQSQEISALVNVIREVAERTNLLALNAAIEAARAGEHGKGFAVVADEVRKLSEQVNDSVGDITDIVTKIQSESNDVAVSLEDGYKVVDEGSHQIAVTGETFKQINQSVNEIVSKIAAISNNLKDISRDNEEMVGAVDDIASVSEELAAGVEQAAESAEQSSDSIEEVSSRAAELAQLAEQLKERIDHFKL</sequence>
<evidence type="ECO:0000256" key="6">
    <source>
        <dbReference type="ARBA" id="ARBA00022989"/>
    </source>
</evidence>
<dbReference type="InterPro" id="IPR003660">
    <property type="entry name" value="HAMP_dom"/>
</dbReference>
<dbReference type="PANTHER" id="PTHR32089:SF114">
    <property type="entry name" value="METHYL-ACCEPTING CHEMOTAXIS PROTEIN MCPB"/>
    <property type="match status" value="1"/>
</dbReference>
<evidence type="ECO:0000256" key="7">
    <source>
        <dbReference type="ARBA" id="ARBA00023136"/>
    </source>
</evidence>
<dbReference type="EMBL" id="JAMBOL010000009">
    <property type="protein sequence ID" value="MCM3714766.1"/>
    <property type="molecule type" value="Genomic_DNA"/>
</dbReference>
<dbReference type="CDD" id="cd11386">
    <property type="entry name" value="MCP_signal"/>
    <property type="match status" value="1"/>
</dbReference>
<accession>A0A9X2DQD7</accession>
<dbReference type="Gene3D" id="6.10.340.10">
    <property type="match status" value="1"/>
</dbReference>
<dbReference type="Gene3D" id="1.10.287.950">
    <property type="entry name" value="Methyl-accepting chemotaxis protein"/>
    <property type="match status" value="1"/>
</dbReference>
<keyword evidence="6 11" id="KW-1133">Transmembrane helix</keyword>
<dbReference type="Pfam" id="PF00672">
    <property type="entry name" value="HAMP"/>
    <property type="match status" value="1"/>
</dbReference>
<proteinExistence type="inferred from homology"/>
<dbReference type="CDD" id="cd18773">
    <property type="entry name" value="PDC1_HK_sensor"/>
    <property type="match status" value="1"/>
</dbReference>
<dbReference type="SUPFAM" id="SSF103190">
    <property type="entry name" value="Sensory domain-like"/>
    <property type="match status" value="1"/>
</dbReference>
<evidence type="ECO:0000256" key="11">
    <source>
        <dbReference type="SAM" id="Phobius"/>
    </source>
</evidence>